<gene>
    <name evidence="2" type="ORF">B5P45_26645</name>
</gene>
<dbReference type="AlphaFoldDB" id="A0A2N9VQN1"/>
<protein>
    <recommendedName>
        <fullName evidence="1">YjiS-like domain-containing protein</fullName>
    </recommendedName>
</protein>
<organism evidence="2 3">
    <name type="scientific">Phyllobacterium zundukense</name>
    <dbReference type="NCBI Taxonomy" id="1867719"/>
    <lineage>
        <taxon>Bacteria</taxon>
        <taxon>Pseudomonadati</taxon>
        <taxon>Pseudomonadota</taxon>
        <taxon>Alphaproteobacteria</taxon>
        <taxon>Hyphomicrobiales</taxon>
        <taxon>Phyllobacteriaceae</taxon>
        <taxon>Phyllobacterium</taxon>
    </lineage>
</organism>
<feature type="domain" description="YjiS-like" evidence="1">
    <location>
        <begin position="7"/>
        <end position="42"/>
    </location>
</feature>
<accession>A0A2N9VQN1</accession>
<dbReference type="Pfam" id="PF06568">
    <property type="entry name" value="YjiS-like"/>
    <property type="match status" value="1"/>
</dbReference>
<sequence>MFATYVMSKIRAHQRYRQITRELMQLTDRELADIGISRYEIDVVASRQNTVS</sequence>
<dbReference type="EMBL" id="MZMT01000055">
    <property type="protein sequence ID" value="PIO41799.1"/>
    <property type="molecule type" value="Genomic_DNA"/>
</dbReference>
<reference evidence="3" key="1">
    <citation type="journal article" date="2017" name="Int J Environ Stud">
        <title>Does the Miocene-Pliocene relict legume Oxytropis triphylla form nitrogen-fixing nodules with a combination of bacterial strains?</title>
        <authorList>
            <person name="Safronova V."/>
            <person name="Belimov A."/>
            <person name="Sazanova A."/>
            <person name="Kuznetsova I."/>
            <person name="Popova J."/>
            <person name="Andronov E."/>
            <person name="Verkhozina A."/>
            <person name="Tikhonovich I."/>
        </authorList>
    </citation>
    <scope>NUCLEOTIDE SEQUENCE [LARGE SCALE GENOMIC DNA]</scope>
    <source>
        <strain evidence="3">Tri-38</strain>
    </source>
</reference>
<keyword evidence="3" id="KW-1185">Reference proteome</keyword>
<dbReference type="Proteomes" id="UP000232163">
    <property type="component" value="Unassembled WGS sequence"/>
</dbReference>
<dbReference type="RefSeq" id="WP_100001785.1">
    <property type="nucleotide sequence ID" value="NZ_CP017941.1"/>
</dbReference>
<comment type="caution">
    <text evidence="2">The sequence shown here is derived from an EMBL/GenBank/DDBJ whole genome shotgun (WGS) entry which is preliminary data.</text>
</comment>
<name>A0A2N9VQN1_9HYPH</name>
<evidence type="ECO:0000313" key="2">
    <source>
        <dbReference type="EMBL" id="PIO41799.1"/>
    </source>
</evidence>
<evidence type="ECO:0000313" key="3">
    <source>
        <dbReference type="Proteomes" id="UP000232163"/>
    </source>
</evidence>
<proteinExistence type="predicted"/>
<dbReference type="InterPro" id="IPR009506">
    <property type="entry name" value="YjiS-like"/>
</dbReference>
<dbReference type="OrthoDB" id="8244198at2"/>
<evidence type="ECO:0000259" key="1">
    <source>
        <dbReference type="Pfam" id="PF06568"/>
    </source>
</evidence>